<evidence type="ECO:0000256" key="1">
    <source>
        <dbReference type="ARBA" id="ARBA00022443"/>
    </source>
</evidence>
<dbReference type="OrthoDB" id="4840093at2759"/>
<feature type="compositionally biased region" description="Acidic residues" evidence="2">
    <location>
        <begin position="473"/>
        <end position="487"/>
    </location>
</feature>
<feature type="domain" description="SH3" evidence="3">
    <location>
        <begin position="506"/>
        <end position="575"/>
    </location>
</feature>
<evidence type="ECO:0000256" key="2">
    <source>
        <dbReference type="SAM" id="MobiDB-lite"/>
    </source>
</evidence>
<sequence>MAATDDMDELVIRLFRDVIDKGKAAIQKGEEVVAPEDDSIGDRMSRAGRAIVKEGERAVKKIISLWKEEGGTIGDAFRRMITEPGELTDKQRNLEALLYDFEDFIDADSFEAERFKELQAASKSLALAVIEAIRRLAVETPPTPTSGRTPLLTPLTPSMFPPLPPLPPLPSHMKADHGVIKPAPRPISRGKEVHPLSIRTKQPRSFCSEENGPIVGLGIRGIRSHEYMHAMDDHESHHPPTSRSSLSHHSVVTENLNPPLSDVASTKGSRGTRTTNEYPSWRNVDLTIGPNSTFAVMKGFCEGATGFRSGGHWDGVMRYGAAPGAQAANAYSYDLLFATPQQPVLAEPLAKCIHCEYSHKYDQMSEDVDRHPGANLVSEGVRFRRRFLYKSHMATRDNLKACYACLFCERTGSTVREDDPTVFTSITQLMRHVARHPRPLPAVPGLAVIYGTIGPDHPQAQDYDVNLANPSPEEGEGEGEGEEDGDGDGGTTTTTTPDATSRGYLPVAVAVRDHVAFPNERKLSGPDRETAALSFLAGARIVAVEFPEKWGGKWCVGWHDGRFGAFPAKMAQLEAPRRRSSMRIEAATGSRRSGVTKWKWEPKETSTGAASGSVGWLAFDKGEQITHLDWDDPDAWYWLGTNSKGKYGIFPRSHMKIESIQDGSLVTEEGEDDEGSQGTSVRRLSRPRRSGKRPTNLFGLRRLSSQTWSTSSS</sequence>
<evidence type="ECO:0000313" key="4">
    <source>
        <dbReference type="EMBL" id="ROT40447.1"/>
    </source>
</evidence>
<feature type="region of interest" description="Disordered" evidence="2">
    <location>
        <begin position="255"/>
        <end position="277"/>
    </location>
</feature>
<feature type="region of interest" description="Disordered" evidence="2">
    <location>
        <begin position="459"/>
        <end position="503"/>
    </location>
</feature>
<proteinExistence type="predicted"/>
<dbReference type="InterPro" id="IPR036028">
    <property type="entry name" value="SH3-like_dom_sf"/>
</dbReference>
<dbReference type="EMBL" id="ML119052">
    <property type="protein sequence ID" value="ROT40447.1"/>
    <property type="molecule type" value="Genomic_DNA"/>
</dbReference>
<reference evidence="4 5" key="1">
    <citation type="journal article" date="2018" name="Mol. Ecol.">
        <title>The obligate alkalophilic soda-lake fungus Sodiomyces alkalinus has shifted to a protein diet.</title>
        <authorList>
            <person name="Grum-Grzhimaylo A.A."/>
            <person name="Falkoski D.L."/>
            <person name="van den Heuvel J."/>
            <person name="Valero-Jimenez C.A."/>
            <person name="Min B."/>
            <person name="Choi I.G."/>
            <person name="Lipzen A."/>
            <person name="Daum C.G."/>
            <person name="Aanen D.K."/>
            <person name="Tsang A."/>
            <person name="Henrissat B."/>
            <person name="Bilanenko E.N."/>
            <person name="de Vries R.P."/>
            <person name="van Kan J.A.L."/>
            <person name="Grigoriev I.V."/>
            <person name="Debets A.J.M."/>
        </authorList>
    </citation>
    <scope>NUCLEOTIDE SEQUENCE [LARGE SCALE GENOMIC DNA]</scope>
    <source>
        <strain evidence="4 5">F11</strain>
    </source>
</reference>
<dbReference type="GeneID" id="39578131"/>
<name>A0A3N2Q107_SODAK</name>
<organism evidence="4 5">
    <name type="scientific">Sodiomyces alkalinus (strain CBS 110278 / VKM F-3762 / F11)</name>
    <name type="common">Alkaliphilic filamentous fungus</name>
    <dbReference type="NCBI Taxonomy" id="1314773"/>
    <lineage>
        <taxon>Eukaryota</taxon>
        <taxon>Fungi</taxon>
        <taxon>Dikarya</taxon>
        <taxon>Ascomycota</taxon>
        <taxon>Pezizomycotina</taxon>
        <taxon>Sordariomycetes</taxon>
        <taxon>Hypocreomycetidae</taxon>
        <taxon>Glomerellales</taxon>
        <taxon>Plectosphaerellaceae</taxon>
        <taxon>Sodiomyces</taxon>
    </lineage>
</organism>
<dbReference type="RefSeq" id="XP_028468253.1">
    <property type="nucleotide sequence ID" value="XM_028609653.1"/>
</dbReference>
<evidence type="ECO:0000259" key="3">
    <source>
        <dbReference type="SMART" id="SM00326"/>
    </source>
</evidence>
<accession>A0A3N2Q107</accession>
<dbReference type="Proteomes" id="UP000272025">
    <property type="component" value="Unassembled WGS sequence"/>
</dbReference>
<dbReference type="Gene3D" id="2.30.30.40">
    <property type="entry name" value="SH3 Domains"/>
    <property type="match status" value="1"/>
</dbReference>
<feature type="region of interest" description="Disordered" evidence="2">
    <location>
        <begin position="663"/>
        <end position="696"/>
    </location>
</feature>
<dbReference type="AlphaFoldDB" id="A0A3N2Q107"/>
<dbReference type="SMART" id="SM00326">
    <property type="entry name" value="SH3"/>
    <property type="match status" value="2"/>
</dbReference>
<dbReference type="Pfam" id="PF07653">
    <property type="entry name" value="SH3_2"/>
    <property type="match status" value="1"/>
</dbReference>
<keyword evidence="1" id="KW-0728">SH3 domain</keyword>
<feature type="domain" description="SH3" evidence="3">
    <location>
        <begin position="592"/>
        <end position="659"/>
    </location>
</feature>
<feature type="compositionally biased region" description="Basic residues" evidence="2">
    <location>
        <begin position="683"/>
        <end position="692"/>
    </location>
</feature>
<evidence type="ECO:0000313" key="5">
    <source>
        <dbReference type="Proteomes" id="UP000272025"/>
    </source>
</evidence>
<dbReference type="InterPro" id="IPR001452">
    <property type="entry name" value="SH3_domain"/>
</dbReference>
<protein>
    <recommendedName>
        <fullName evidence="3">SH3 domain-containing protein</fullName>
    </recommendedName>
</protein>
<keyword evidence="5" id="KW-1185">Reference proteome</keyword>
<gene>
    <name evidence="4" type="ORF">SODALDRAFT_321794</name>
</gene>
<dbReference type="SUPFAM" id="SSF50044">
    <property type="entry name" value="SH3-domain"/>
    <property type="match status" value="2"/>
</dbReference>